<reference evidence="1 2" key="2">
    <citation type="journal article" date="2022" name="Mol. Ecol. Resour.">
        <title>The genomes of chicory, endive, great burdock and yacon provide insights into Asteraceae paleo-polyploidization history and plant inulin production.</title>
        <authorList>
            <person name="Fan W."/>
            <person name="Wang S."/>
            <person name="Wang H."/>
            <person name="Wang A."/>
            <person name="Jiang F."/>
            <person name="Liu H."/>
            <person name="Zhao H."/>
            <person name="Xu D."/>
            <person name="Zhang Y."/>
        </authorList>
    </citation>
    <scope>NUCLEOTIDE SEQUENCE [LARGE SCALE GENOMIC DNA]</scope>
    <source>
        <strain evidence="2">cv. Punajuju</strain>
        <tissue evidence="1">Leaves</tissue>
    </source>
</reference>
<comment type="caution">
    <text evidence="1">The sequence shown here is derived from an EMBL/GenBank/DDBJ whole genome shotgun (WGS) entry which is preliminary data.</text>
</comment>
<sequence length="103" mass="11337">MNNIRMEGGGSSDGTIEPGSGFRCELKLIKMRGMRRVSDGAADLDMVASRWSGHALLLFYPDRFRLGVKGGRVVTIELLQRWEEDGDEEKRGSGQAMGATISF</sequence>
<evidence type="ECO:0000313" key="2">
    <source>
        <dbReference type="Proteomes" id="UP001055811"/>
    </source>
</evidence>
<protein>
    <submittedName>
        <fullName evidence="1">Uncharacterized protein</fullName>
    </submittedName>
</protein>
<name>A0ACB9G6G3_CICIN</name>
<gene>
    <name evidence="1" type="ORF">L2E82_08064</name>
</gene>
<keyword evidence="2" id="KW-1185">Reference proteome</keyword>
<accession>A0ACB9G6G3</accession>
<reference evidence="2" key="1">
    <citation type="journal article" date="2022" name="Mol. Ecol. Resour.">
        <title>The genomes of chicory, endive, great burdock and yacon provide insights into Asteraceae palaeo-polyploidization history and plant inulin production.</title>
        <authorList>
            <person name="Fan W."/>
            <person name="Wang S."/>
            <person name="Wang H."/>
            <person name="Wang A."/>
            <person name="Jiang F."/>
            <person name="Liu H."/>
            <person name="Zhao H."/>
            <person name="Xu D."/>
            <person name="Zhang Y."/>
        </authorList>
    </citation>
    <scope>NUCLEOTIDE SEQUENCE [LARGE SCALE GENOMIC DNA]</scope>
    <source>
        <strain evidence="2">cv. Punajuju</strain>
    </source>
</reference>
<dbReference type="Proteomes" id="UP001055811">
    <property type="component" value="Linkage Group LG02"/>
</dbReference>
<organism evidence="1 2">
    <name type="scientific">Cichorium intybus</name>
    <name type="common">Chicory</name>
    <dbReference type="NCBI Taxonomy" id="13427"/>
    <lineage>
        <taxon>Eukaryota</taxon>
        <taxon>Viridiplantae</taxon>
        <taxon>Streptophyta</taxon>
        <taxon>Embryophyta</taxon>
        <taxon>Tracheophyta</taxon>
        <taxon>Spermatophyta</taxon>
        <taxon>Magnoliopsida</taxon>
        <taxon>eudicotyledons</taxon>
        <taxon>Gunneridae</taxon>
        <taxon>Pentapetalae</taxon>
        <taxon>asterids</taxon>
        <taxon>campanulids</taxon>
        <taxon>Asterales</taxon>
        <taxon>Asteraceae</taxon>
        <taxon>Cichorioideae</taxon>
        <taxon>Cichorieae</taxon>
        <taxon>Cichoriinae</taxon>
        <taxon>Cichorium</taxon>
    </lineage>
</organism>
<evidence type="ECO:0000313" key="1">
    <source>
        <dbReference type="EMBL" id="KAI3778681.1"/>
    </source>
</evidence>
<proteinExistence type="predicted"/>
<dbReference type="EMBL" id="CM042010">
    <property type="protein sequence ID" value="KAI3778681.1"/>
    <property type="molecule type" value="Genomic_DNA"/>
</dbReference>